<evidence type="ECO:0000256" key="8">
    <source>
        <dbReference type="ARBA" id="ARBA00022962"/>
    </source>
</evidence>
<keyword evidence="7" id="KW-0479">Metal-binding</keyword>
<feature type="domain" description="Cyclic nucleotide-binding" evidence="16">
    <location>
        <begin position="1481"/>
        <end position="1536"/>
    </location>
</feature>
<evidence type="ECO:0000256" key="9">
    <source>
        <dbReference type="ARBA" id="ARBA00023002"/>
    </source>
</evidence>
<keyword evidence="5" id="KW-0285">Flavoprotein</keyword>
<dbReference type="GO" id="GO:0051538">
    <property type="term" value="F:3 iron, 4 sulfur cluster binding"/>
    <property type="evidence" value="ECO:0007669"/>
    <property type="project" value="UniProtKB-KW"/>
</dbReference>
<dbReference type="PROSITE" id="PS50042">
    <property type="entry name" value="CNMP_BINDING_3"/>
    <property type="match status" value="1"/>
</dbReference>
<evidence type="ECO:0000256" key="13">
    <source>
        <dbReference type="ARBA" id="ARBA00023291"/>
    </source>
</evidence>
<evidence type="ECO:0000313" key="19">
    <source>
        <dbReference type="Proteomes" id="UP000094936"/>
    </source>
</evidence>
<comment type="caution">
    <text evidence="18">The sequence shown here is derived from an EMBL/GenBank/DDBJ whole genome shotgun (WGS) entry which is preliminary data.</text>
</comment>
<keyword evidence="8" id="KW-0315">Glutamine amidotransferase</keyword>
<dbReference type="GO" id="GO:0006537">
    <property type="term" value="P:glutamate biosynthetic process"/>
    <property type="evidence" value="ECO:0007669"/>
    <property type="project" value="UniProtKB-KW"/>
</dbReference>
<keyword evidence="4" id="KW-0028">Amino-acid biosynthesis</keyword>
<dbReference type="GO" id="GO:0046872">
    <property type="term" value="F:metal ion binding"/>
    <property type="evidence" value="ECO:0007669"/>
    <property type="project" value="UniProtKB-KW"/>
</dbReference>
<dbReference type="PANTHER" id="PTHR11938">
    <property type="entry name" value="FAD NADPH DEHYDROGENASE/OXIDOREDUCTASE"/>
    <property type="match status" value="1"/>
</dbReference>
<protein>
    <submittedName>
        <fullName evidence="18">Glutamate synthase large subunit</fullName>
    </submittedName>
</protein>
<evidence type="ECO:0000256" key="14">
    <source>
        <dbReference type="ARBA" id="ARBA00029440"/>
    </source>
</evidence>
<comment type="cofactor">
    <cofactor evidence="2">
        <name>[3Fe-4S] cluster</name>
        <dbReference type="ChEBI" id="CHEBI:21137"/>
    </cofactor>
</comment>
<comment type="similarity">
    <text evidence="3">Belongs to the glutamate synthase family.</text>
</comment>
<dbReference type="PROSITE" id="PS51278">
    <property type="entry name" value="GATASE_TYPE_2"/>
    <property type="match status" value="1"/>
</dbReference>
<comment type="cofactor">
    <cofactor evidence="1">
        <name>FMN</name>
        <dbReference type="ChEBI" id="CHEBI:58210"/>
    </cofactor>
</comment>
<proteinExistence type="inferred from homology"/>
<dbReference type="InterPro" id="IPR036485">
    <property type="entry name" value="Glu_synth_asu_C_sf"/>
</dbReference>
<dbReference type="InterPro" id="IPR006982">
    <property type="entry name" value="Glu_synth_centr_N"/>
</dbReference>
<dbReference type="Gene3D" id="2.160.20.60">
    <property type="entry name" value="Glutamate synthase, alpha subunit, C-terminal domain"/>
    <property type="match status" value="1"/>
</dbReference>
<dbReference type="InterPro" id="IPR017932">
    <property type="entry name" value="GATase_2_dom"/>
</dbReference>
<keyword evidence="13" id="KW-0003">3Fe-4S</keyword>
<feature type="domain" description="Glutamine amidotransferase type-2" evidence="17">
    <location>
        <begin position="15"/>
        <end position="398"/>
    </location>
</feature>
<dbReference type="InterPro" id="IPR002932">
    <property type="entry name" value="Glu_synthdom"/>
</dbReference>
<evidence type="ECO:0000256" key="5">
    <source>
        <dbReference type="ARBA" id="ARBA00022630"/>
    </source>
</evidence>
<dbReference type="SUPFAM" id="SSF51395">
    <property type="entry name" value="FMN-linked oxidoreductases"/>
    <property type="match status" value="1"/>
</dbReference>
<keyword evidence="10" id="KW-0408">Iron</keyword>
<dbReference type="EMBL" id="LYBM01000005">
    <property type="protein sequence ID" value="ODA35214.1"/>
    <property type="molecule type" value="Genomic_DNA"/>
</dbReference>
<evidence type="ECO:0000256" key="4">
    <source>
        <dbReference type="ARBA" id="ARBA00022605"/>
    </source>
</evidence>
<dbReference type="RefSeq" id="WP_068899749.1">
    <property type="nucleotide sequence ID" value="NZ_JBHUIF010000033.1"/>
</dbReference>
<dbReference type="Proteomes" id="UP000094936">
    <property type="component" value="Unassembled WGS sequence"/>
</dbReference>
<evidence type="ECO:0000256" key="2">
    <source>
        <dbReference type="ARBA" id="ARBA00001927"/>
    </source>
</evidence>
<dbReference type="Gene3D" id="3.20.20.70">
    <property type="entry name" value="Aldolase class I"/>
    <property type="match status" value="2"/>
</dbReference>
<accession>A0A1C3EPM5</accession>
<evidence type="ECO:0000259" key="17">
    <source>
        <dbReference type="PROSITE" id="PS51278"/>
    </source>
</evidence>
<dbReference type="SUPFAM" id="SSF56235">
    <property type="entry name" value="N-terminal nucleophile aminohydrolases (Ntn hydrolases)"/>
    <property type="match status" value="1"/>
</dbReference>
<keyword evidence="15" id="KW-0175">Coiled coil</keyword>
<dbReference type="Pfam" id="PF01493">
    <property type="entry name" value="GXGXG"/>
    <property type="match status" value="1"/>
</dbReference>
<keyword evidence="11" id="KW-0411">Iron-sulfur</keyword>
<dbReference type="InterPro" id="IPR013785">
    <property type="entry name" value="Aldolase_TIM"/>
</dbReference>
<feature type="coiled-coil region" evidence="15">
    <location>
        <begin position="578"/>
        <end position="605"/>
    </location>
</feature>
<dbReference type="InterPro" id="IPR029055">
    <property type="entry name" value="Ntn_hydrolases_N"/>
</dbReference>
<keyword evidence="12" id="KW-0314">Glutamate biosynthesis</keyword>
<dbReference type="Pfam" id="PF04898">
    <property type="entry name" value="Glu_syn_central"/>
    <property type="match status" value="1"/>
</dbReference>
<dbReference type="Gene3D" id="3.60.20.10">
    <property type="entry name" value="Glutamine Phosphoribosylpyrophosphate, subunit 1, domain 1"/>
    <property type="match status" value="1"/>
</dbReference>
<dbReference type="GO" id="GO:0019676">
    <property type="term" value="P:ammonia assimilation cycle"/>
    <property type="evidence" value="ECO:0007669"/>
    <property type="project" value="TreeGrafter"/>
</dbReference>
<dbReference type="Pfam" id="PF00310">
    <property type="entry name" value="GATase_2"/>
    <property type="match status" value="1"/>
</dbReference>
<dbReference type="InterPro" id="IPR050711">
    <property type="entry name" value="ET-N_metabolism_enzyme"/>
</dbReference>
<evidence type="ECO:0000259" key="16">
    <source>
        <dbReference type="PROSITE" id="PS50042"/>
    </source>
</evidence>
<dbReference type="GO" id="GO:0015930">
    <property type="term" value="F:glutamate synthase activity"/>
    <property type="evidence" value="ECO:0007669"/>
    <property type="project" value="InterPro"/>
</dbReference>
<reference evidence="18 19" key="1">
    <citation type="submission" date="2016-05" db="EMBL/GenBank/DDBJ databases">
        <title>Genomic Taxonomy of the Vibrionaceae.</title>
        <authorList>
            <person name="Gomez-Gil B."/>
            <person name="Enciso-Ibarra J."/>
        </authorList>
    </citation>
    <scope>NUCLEOTIDE SEQUENCE [LARGE SCALE GENOMIC DNA]</scope>
    <source>
        <strain evidence="18 19">CAIM 1920</strain>
    </source>
</reference>
<evidence type="ECO:0000256" key="7">
    <source>
        <dbReference type="ARBA" id="ARBA00022723"/>
    </source>
</evidence>
<dbReference type="STRING" id="1080227.A8L45_04690"/>
<keyword evidence="19" id="KW-1185">Reference proteome</keyword>
<dbReference type="PANTHER" id="PTHR11938:SF133">
    <property type="entry name" value="GLUTAMATE SYNTHASE (NADH)"/>
    <property type="match status" value="1"/>
</dbReference>
<evidence type="ECO:0000256" key="12">
    <source>
        <dbReference type="ARBA" id="ARBA00023164"/>
    </source>
</evidence>
<evidence type="ECO:0000256" key="3">
    <source>
        <dbReference type="ARBA" id="ARBA00009716"/>
    </source>
</evidence>
<gene>
    <name evidence="18" type="ORF">A8L45_04690</name>
</gene>
<evidence type="ECO:0000256" key="10">
    <source>
        <dbReference type="ARBA" id="ARBA00023004"/>
    </source>
</evidence>
<evidence type="ECO:0000256" key="1">
    <source>
        <dbReference type="ARBA" id="ARBA00001917"/>
    </source>
</evidence>
<name>A0A1C3EPM5_9GAMM</name>
<sequence>MKRYLFDRNSEHSSCGVGFITHKHSKQTHTLLKHAHQGLCMIPHRGGISADGTGDGAGVNIDISLNFFRKLTKKPSLKLGEFGVANFFYPVDKNQHKIAHQIIVDTLKKYELNVLLWRDVPVNNDVLNKCSAAAQLPIKQCVFAKPKSVRNRASFEHIINLALLDIEQPAFTHPELEGLYPLSMSSHTQVLKNRLNSWEVVAYFCDLTDTSHKIHTLFFHTRFSTNTAPNPVFAQPFRRMAHNGELNTDRKNRLSEAAIARLHNKKVIFPKGQSDSARLDQTLARRVTEDEMDIDVAALAMMPPAWENDHEMPDNVRDMLEYFSLYEEKNDGPAAFIFGDGVKIGARLDRLGLRPLRTVETSDYLAVMSEAGQIDFPHDEVIRRGRIEAGGMVVFNHETKETLYTNQILERLAAEKDYSAILSEARILLSDLPDADVSQFDNSSSLEPAARHVAYSMNQESFKFMLDPMLQTGMEKISAMGYGLTPNALSGIEGGVSKYFSQRFAQVTNPPLDSIREADGMTLRVALGPKPNISPTTNVQLVIPSPILQPQQMVQILEQDKLKIGHIDTLFIPDLKAAKGDETNVKRLQRALDDVADQAEKLASSQHDIIVLTDQHVSHKKAALPAMLVIAAVNQRLIDKGLRFSTSIIYQTGQASSTHDIASLLGFGASAVCPVTVFNRAWELYGNIEGVKTALKTYQKAVEKALMKTMGKFGLCTAESYIGGEFFEANFLDTQDPPLAALFPNIHSPVGGAQFADLVESAIEWHQKVFEIQAENQIPVLGLFKERAEGGAHGYGNLTTREFVALTEEPIQYAAEDASEWDESGFLLPEDEGYKDLGFEARTPEQIDSFAMTEVYREFTERIYEERKQRPATLRDVLALPVDLSQCKTEDDFVATLSGISFRGSPQVSLAGLSVESVGGDKWLLQLHEQPRARHPMLAFALQQVFGSDLVGVDVGTRGIQLNAHGTAKTFFTHTSPPPNSISLDDVQPAHQITAAFASGAMSHGALVARAHEAVAHGTNIAGAMSNSGEGGENSRRYNSVKASRIKQFASGRFGVWTGYLADPSLEEIEIKIAQGAKPGEGGQLPSPKVNVEIAAARGGTPGVELVSPPPHHDTYSIEDLGQLIHDAKAARVRVIVKLVSSEGIGTIAVGVAKAGADVINVAGNTGGTGAAQVTSLKNTGRAADIGIAEVHQALAENGLRDKVTLRCSNAHQTGIDVVKSAILGGDSFEFGTTALMMLKCVMAKNCNLKCPAGLTTNPELYRGDPRALAQYFMNVAHEVRHILASLGYTSLEAICGQTHLLHLINHPEMIGQLDMTGLLAKANTKHIEDPICLEACFKPDDGFIETVEDRFFSTNNETIQFEGPSLCNCNKTVGGQFSIDIERILNYRLTDKDASQHPAVHTLENGRRILTSDSVEIITRDSAGQSFAAFNNSGVTMRHIGTCNDGVGKGASGGRIIVQFPGGQSISQGDNVLIGNFALFGATGGELFVEGEAGDRFGVRNSGAVAVVEGVGDFCCEYMTNGAVINLGGYGKGFGNGMSGGTAFQYDPSGAIVSSCSNDSVKAISLKGGDSLVEGQRQALHYHLTQHFNATGSDKARAILHNWALASADFYVLIPLSLFKYHTSDAISAAMDRKSMVEELSQYFSRLHISRIKEAYANHEAQGISIFDGKVPRYGDRDTDLICQYVNASGVLRRGLETARQADEFLKRGATETQACRYLFDTEDKRLIDVLVKDAKAALADYDDAALACLIAQKRVDDYKSAMSKREVWDSRAWGTSVWIIERDREIRQQLEQYPAFEQLLASHYCHVLSQVMRDAA</sequence>
<dbReference type="OrthoDB" id="9758182at2"/>
<comment type="pathway">
    <text evidence="14">Amino-acid biosynthesis.</text>
</comment>
<organism evidence="18 19">
    <name type="scientific">Veronia pacifica</name>
    <dbReference type="NCBI Taxonomy" id="1080227"/>
    <lineage>
        <taxon>Bacteria</taxon>
        <taxon>Pseudomonadati</taxon>
        <taxon>Pseudomonadota</taxon>
        <taxon>Gammaproteobacteria</taxon>
        <taxon>Vibrionales</taxon>
        <taxon>Vibrionaceae</taxon>
        <taxon>Veronia</taxon>
    </lineage>
</organism>
<evidence type="ECO:0000256" key="15">
    <source>
        <dbReference type="SAM" id="Coils"/>
    </source>
</evidence>
<evidence type="ECO:0000256" key="11">
    <source>
        <dbReference type="ARBA" id="ARBA00023014"/>
    </source>
</evidence>
<dbReference type="CDD" id="cd02808">
    <property type="entry name" value="GltS_FMN"/>
    <property type="match status" value="1"/>
</dbReference>
<evidence type="ECO:0000256" key="6">
    <source>
        <dbReference type="ARBA" id="ARBA00022643"/>
    </source>
</evidence>
<dbReference type="InterPro" id="IPR000595">
    <property type="entry name" value="cNMP-bd_dom"/>
</dbReference>
<evidence type="ECO:0000313" key="18">
    <source>
        <dbReference type="EMBL" id="ODA35214.1"/>
    </source>
</evidence>
<dbReference type="InterPro" id="IPR002489">
    <property type="entry name" value="Glu_synth_asu_C"/>
</dbReference>
<dbReference type="SUPFAM" id="SSF69336">
    <property type="entry name" value="Alpha subunit of glutamate synthase, C-terminal domain"/>
    <property type="match status" value="1"/>
</dbReference>
<keyword evidence="6" id="KW-0288">FMN</keyword>
<keyword evidence="9" id="KW-0560">Oxidoreductase</keyword>
<dbReference type="Pfam" id="PF01645">
    <property type="entry name" value="Glu_synthase"/>
    <property type="match status" value="1"/>
</dbReference>